<accession>A0A388JVY4</accession>
<comment type="caution">
    <text evidence="3">The sequence shown here is derived from an EMBL/GenBank/DDBJ whole genome shotgun (WGS) entry which is preliminary data.</text>
</comment>
<feature type="compositionally biased region" description="Low complexity" evidence="2">
    <location>
        <begin position="10"/>
        <end position="19"/>
    </location>
</feature>
<dbReference type="OrthoDB" id="1679396at2759"/>
<evidence type="ECO:0000256" key="1">
    <source>
        <dbReference type="ARBA" id="ARBA00009320"/>
    </source>
</evidence>
<evidence type="ECO:0000313" key="3">
    <source>
        <dbReference type="EMBL" id="GBG61979.1"/>
    </source>
</evidence>
<organism evidence="3 4">
    <name type="scientific">Chara braunii</name>
    <name type="common">Braun's stonewort</name>
    <dbReference type="NCBI Taxonomy" id="69332"/>
    <lineage>
        <taxon>Eukaryota</taxon>
        <taxon>Viridiplantae</taxon>
        <taxon>Streptophyta</taxon>
        <taxon>Charophyceae</taxon>
        <taxon>Charales</taxon>
        <taxon>Characeae</taxon>
        <taxon>Chara</taxon>
    </lineage>
</organism>
<feature type="region of interest" description="Disordered" evidence="2">
    <location>
        <begin position="50"/>
        <end position="241"/>
    </location>
</feature>
<dbReference type="InterPro" id="IPR050571">
    <property type="entry name" value="Class-IV_PLP-Dep_Aminotrnsfr"/>
</dbReference>
<evidence type="ECO:0008006" key="5">
    <source>
        <dbReference type="Google" id="ProtNLM"/>
    </source>
</evidence>
<feature type="compositionally biased region" description="Low complexity" evidence="2">
    <location>
        <begin position="58"/>
        <end position="78"/>
    </location>
</feature>
<feature type="region of interest" description="Disordered" evidence="2">
    <location>
        <begin position="284"/>
        <end position="303"/>
    </location>
</feature>
<feature type="compositionally biased region" description="Polar residues" evidence="2">
    <location>
        <begin position="81"/>
        <end position="98"/>
    </location>
</feature>
<feature type="compositionally biased region" description="Polar residues" evidence="2">
    <location>
        <begin position="126"/>
        <end position="141"/>
    </location>
</feature>
<dbReference type="PANTHER" id="PTHR42743">
    <property type="entry name" value="AMINO-ACID AMINOTRANSFERASE"/>
    <property type="match status" value="1"/>
</dbReference>
<sequence length="519" mass="52616">MASFPDPSARSGRSQSQGGDPLTAAKHAQRAGTGALAMATLQDQLAATMRRERGGGKAAAAGEKGGATAATSSTTAGAYELSSTAARGQRGTSFSIPGTASWIAPPSGELAQSGSGAGGGDQSSAFRASTAGSSDSVGRSTSFDRRTIGSSSMVGGGGTGHGSGNSGAGGGGKVGGGVAVAAGDGGGGEGAATGQQLQGGEGGGTTLPRVRSPTLDGRKVGGGERERGGREGSVGGSGGAAVLTTTSSARSLSSQGTADHGGTDAMSDIIDRLLYHASSIGDEAGSEGGADVAAGSESGTVEDEAAAEPFDPFCINVWSGPRSMSTCLMYSFLQRDDVCALDEPLYAHFLRHTGVWRPYRDRLLAEMDSNGDRVVQDVILSPRKKKILFVKQMGKHIAGLSHQSRESLLMGTRHVILIRNPIASLVEVEEEECVKVLGYGGWVVEVEVEEGAKVLGYGGRVKEVKVEGVKVLGYGGWVKEVEVSPVAELMVMCGCRVCRGCSCTSGPLPLSKKLLSTRP</sequence>
<dbReference type="Pfam" id="PF19798">
    <property type="entry name" value="Sulfotransfer_5"/>
    <property type="match status" value="1"/>
</dbReference>
<reference evidence="3 4" key="1">
    <citation type="journal article" date="2018" name="Cell">
        <title>The Chara Genome: Secondary Complexity and Implications for Plant Terrestrialization.</title>
        <authorList>
            <person name="Nishiyama T."/>
            <person name="Sakayama H."/>
            <person name="Vries J.D."/>
            <person name="Buschmann H."/>
            <person name="Saint-Marcoux D."/>
            <person name="Ullrich K.K."/>
            <person name="Haas F.B."/>
            <person name="Vanderstraeten L."/>
            <person name="Becker D."/>
            <person name="Lang D."/>
            <person name="Vosolsobe S."/>
            <person name="Rombauts S."/>
            <person name="Wilhelmsson P.K.I."/>
            <person name="Janitza P."/>
            <person name="Kern R."/>
            <person name="Heyl A."/>
            <person name="Rumpler F."/>
            <person name="Villalobos L.I.A.C."/>
            <person name="Clay J.M."/>
            <person name="Skokan R."/>
            <person name="Toyoda A."/>
            <person name="Suzuki Y."/>
            <person name="Kagoshima H."/>
            <person name="Schijlen E."/>
            <person name="Tajeshwar N."/>
            <person name="Catarino B."/>
            <person name="Hetherington A.J."/>
            <person name="Saltykova A."/>
            <person name="Bonnot C."/>
            <person name="Breuninger H."/>
            <person name="Symeonidi A."/>
            <person name="Radhakrishnan G.V."/>
            <person name="Van Nieuwerburgh F."/>
            <person name="Deforce D."/>
            <person name="Chang C."/>
            <person name="Karol K.G."/>
            <person name="Hedrich R."/>
            <person name="Ulvskov P."/>
            <person name="Glockner G."/>
            <person name="Delwiche C.F."/>
            <person name="Petrasek J."/>
            <person name="Van de Peer Y."/>
            <person name="Friml J."/>
            <person name="Beilby M."/>
            <person name="Dolan L."/>
            <person name="Kohara Y."/>
            <person name="Sugano S."/>
            <person name="Fujiyama A."/>
            <person name="Delaux P.-M."/>
            <person name="Quint M."/>
            <person name="TheiBen G."/>
            <person name="Hagemann M."/>
            <person name="Harholt J."/>
            <person name="Dunand C."/>
            <person name="Zachgo S."/>
            <person name="Langdale J."/>
            <person name="Maumus F."/>
            <person name="Straeten D.V.D."/>
            <person name="Gould S.B."/>
            <person name="Rensing S.A."/>
        </authorList>
    </citation>
    <scope>NUCLEOTIDE SEQUENCE [LARGE SCALE GENOMIC DNA]</scope>
    <source>
        <strain evidence="3 4">S276</strain>
    </source>
</reference>
<evidence type="ECO:0000313" key="4">
    <source>
        <dbReference type="Proteomes" id="UP000265515"/>
    </source>
</evidence>
<protein>
    <recommendedName>
        <fullName evidence="5">Sulfotransferase</fullName>
    </recommendedName>
</protein>
<feature type="compositionally biased region" description="Gly residues" evidence="2">
    <location>
        <begin position="154"/>
        <end position="205"/>
    </location>
</feature>
<dbReference type="PANTHER" id="PTHR42743:SF11">
    <property type="entry name" value="AMINODEOXYCHORISMATE LYASE"/>
    <property type="match status" value="1"/>
</dbReference>
<feature type="compositionally biased region" description="Basic and acidic residues" evidence="2">
    <location>
        <begin position="216"/>
        <end position="230"/>
    </location>
</feature>
<proteinExistence type="inferred from homology"/>
<name>A0A388JVY4_CHABU</name>
<evidence type="ECO:0000256" key="2">
    <source>
        <dbReference type="SAM" id="MobiDB-lite"/>
    </source>
</evidence>
<comment type="similarity">
    <text evidence="1">Belongs to the class-IV pyridoxal-phosphate-dependent aminotransferase family.</text>
</comment>
<keyword evidence="4" id="KW-1185">Reference proteome</keyword>
<dbReference type="AlphaFoldDB" id="A0A388JVY4"/>
<dbReference type="GO" id="GO:0019752">
    <property type="term" value="P:carboxylic acid metabolic process"/>
    <property type="evidence" value="ECO:0007669"/>
    <property type="project" value="TreeGrafter"/>
</dbReference>
<dbReference type="EMBL" id="BFEA01000024">
    <property type="protein sequence ID" value="GBG61979.1"/>
    <property type="molecule type" value="Genomic_DNA"/>
</dbReference>
<dbReference type="Gramene" id="GBG61979">
    <property type="protein sequence ID" value="GBG61979"/>
    <property type="gene ID" value="CBR_g26142"/>
</dbReference>
<feature type="region of interest" description="Disordered" evidence="2">
    <location>
        <begin position="1"/>
        <end position="31"/>
    </location>
</feature>
<dbReference type="Proteomes" id="UP000265515">
    <property type="component" value="Unassembled WGS sequence"/>
</dbReference>
<gene>
    <name evidence="3" type="ORF">CBR_g26142</name>
</gene>